<gene>
    <name evidence="12" type="ORF">LTRI10_LOCUS54008</name>
</gene>
<dbReference type="GO" id="GO:0012505">
    <property type="term" value="C:endomembrane system"/>
    <property type="evidence" value="ECO:0007669"/>
    <property type="project" value="UniProtKB-SubCell"/>
</dbReference>
<evidence type="ECO:0000256" key="1">
    <source>
        <dbReference type="ARBA" id="ARBA00004236"/>
    </source>
</evidence>
<name>A0AAV2GW03_9ROSI</name>
<dbReference type="Pfam" id="PF00560">
    <property type="entry name" value="LRR_1"/>
    <property type="match status" value="2"/>
</dbReference>
<reference evidence="12 13" key="1">
    <citation type="submission" date="2024-04" db="EMBL/GenBank/DDBJ databases">
        <authorList>
            <person name="Fracassetti M."/>
        </authorList>
    </citation>
    <scope>NUCLEOTIDE SEQUENCE [LARGE SCALE GENOMIC DNA]</scope>
</reference>
<keyword evidence="4" id="KW-0433">Leucine-rich repeat</keyword>
<dbReference type="SMART" id="SM00365">
    <property type="entry name" value="LRR_SD22"/>
    <property type="match status" value="6"/>
</dbReference>
<dbReference type="InterPro" id="IPR051502">
    <property type="entry name" value="RLP_Defense_Trigger"/>
</dbReference>
<evidence type="ECO:0000313" key="13">
    <source>
        <dbReference type="Proteomes" id="UP001497516"/>
    </source>
</evidence>
<keyword evidence="7 10" id="KW-1133">Transmembrane helix</keyword>
<dbReference type="PROSITE" id="PS51450">
    <property type="entry name" value="LRR"/>
    <property type="match status" value="1"/>
</dbReference>
<dbReference type="InterPro" id="IPR001611">
    <property type="entry name" value="Leu-rich_rpt"/>
</dbReference>
<feature type="signal peptide" evidence="11">
    <location>
        <begin position="1"/>
        <end position="35"/>
    </location>
</feature>
<dbReference type="InterPro" id="IPR003591">
    <property type="entry name" value="Leu-rich_rpt_typical-subtyp"/>
</dbReference>
<organism evidence="12 13">
    <name type="scientific">Linum trigynum</name>
    <dbReference type="NCBI Taxonomy" id="586398"/>
    <lineage>
        <taxon>Eukaryota</taxon>
        <taxon>Viridiplantae</taxon>
        <taxon>Streptophyta</taxon>
        <taxon>Embryophyta</taxon>
        <taxon>Tracheophyta</taxon>
        <taxon>Spermatophyta</taxon>
        <taxon>Magnoliopsida</taxon>
        <taxon>eudicotyledons</taxon>
        <taxon>Gunneridae</taxon>
        <taxon>Pentapetalae</taxon>
        <taxon>rosids</taxon>
        <taxon>fabids</taxon>
        <taxon>Malpighiales</taxon>
        <taxon>Linaceae</taxon>
        <taxon>Linum</taxon>
    </lineage>
</organism>
<evidence type="ECO:0000256" key="9">
    <source>
        <dbReference type="ARBA" id="ARBA00023180"/>
    </source>
</evidence>
<feature type="transmembrane region" description="Helical" evidence="10">
    <location>
        <begin position="972"/>
        <end position="993"/>
    </location>
</feature>
<evidence type="ECO:0000256" key="4">
    <source>
        <dbReference type="ARBA" id="ARBA00022614"/>
    </source>
</evidence>
<accession>A0AAV2GW03</accession>
<feature type="chain" id="PRO_5043886735" description="Leucine-rich repeat-containing N-terminal plant-type domain-containing protein" evidence="11">
    <location>
        <begin position="36"/>
        <end position="1031"/>
    </location>
</feature>
<keyword evidence="11" id="KW-0732">Signal</keyword>
<proteinExistence type="inferred from homology"/>
<dbReference type="EMBL" id="OZ034822">
    <property type="protein sequence ID" value="CAL1414874.1"/>
    <property type="molecule type" value="Genomic_DNA"/>
</dbReference>
<dbReference type="Gene3D" id="3.80.10.10">
    <property type="entry name" value="Ribonuclease Inhibitor"/>
    <property type="match status" value="4"/>
</dbReference>
<dbReference type="Proteomes" id="UP001497516">
    <property type="component" value="Chromosome 9"/>
</dbReference>
<dbReference type="FunFam" id="3.80.10.10:FF:000213">
    <property type="entry name" value="Tyrosine-sulfated glycopeptide receptor 1"/>
    <property type="match status" value="1"/>
</dbReference>
<evidence type="ECO:0000256" key="3">
    <source>
        <dbReference type="ARBA" id="ARBA00022475"/>
    </source>
</evidence>
<dbReference type="AlphaFoldDB" id="A0AAV2GW03"/>
<evidence type="ECO:0000256" key="10">
    <source>
        <dbReference type="SAM" id="Phobius"/>
    </source>
</evidence>
<dbReference type="PANTHER" id="PTHR48062">
    <property type="entry name" value="RECEPTOR-LIKE PROTEIN 14"/>
    <property type="match status" value="1"/>
</dbReference>
<dbReference type="SMART" id="SM00369">
    <property type="entry name" value="LRR_TYP"/>
    <property type="match status" value="11"/>
</dbReference>
<evidence type="ECO:0008006" key="14">
    <source>
        <dbReference type="Google" id="ProtNLM"/>
    </source>
</evidence>
<keyword evidence="3" id="KW-1003">Cell membrane</keyword>
<evidence type="ECO:0000256" key="8">
    <source>
        <dbReference type="ARBA" id="ARBA00023136"/>
    </source>
</evidence>
<dbReference type="InterPro" id="IPR032675">
    <property type="entry name" value="LRR_dom_sf"/>
</dbReference>
<sequence length="1031" mass="115359">MRRAITSRVADSRHYCSNWWLLIALASAAVFLATAEWKGCVDGCLEHERLALVDILDFFHDQEVGLDPKNRDGDCCGWEGVRCSNTTGNVIELDFRFATTTTSGGYLNASLFLPLQGLRHLSLTSAGLLGCMKNEGFEKLSKLVYLQGLDLGYNRLSNDVLPSLSGLSSLNYLSLRNNSLKGVIDINEINQLSALSDLDLGGNEIEGFTSFQGSEKLPKLVNLEDLDLRENELSNDVLPFLSTLPSLKYVYLDNNKLNGVIDMDELNKLRGLRVLSLGWNEIEGFTSFHGNEDLLKLAQLEELDISYNNFSNISLLISTFKELYSLKYLSVTSKNLLEGLIDMKELPALAELQELYLSGNLVVQNLAVLSDLESLYLYRSSRFELQGRSKLKKLKSLRISDSIIQGNFFESIGTWISDSITHVDIRRSSLVNSTILQGLCNLKRLKEIDLSTNDLIGDLPQCLSNLTSLRNLDIAANQLSGDISQSPLTNIFSFEVIHISQNLFRIPLSLSPFFNHSRLKEFLGGGNSEIYVDEHKDDMKTQDTLLLAAPRFQLTDLSLSSWYNGNVDDRFPKFLYYQHDLESISIENIIMKEAGFLWWLLANNTNLRWLILSNCSLFGAFQLPHNQLFGIVPEQLPNCSKLEILDASNNHLSGKLPISFQNFPRLQFLDLSNNNFSGSLPSGFITPRMTEVYLSRNHLGGTFTEGEHEISGVDNDYSSYQISVLDLSHNHLRGTIPIWISKLPRLSYLLLNNNKLHGEVLVPFCLEQFKLIAISHNHISGHISSAINANRSCGVRSDDGFLLEGLEFVTKAQLHTYGGILLTLMVGLDFSDNNFTGEIPPKLGDHMSDIRALNLSYNKLTGSIPPSLSRMFQIESLDLSHNSLSGAIPTQLTELTSLASFSVAYNNLSGMCPQRIAQFATFDETSYHGNPFLCCTFPSQPSKPIFSLPTSGNRDDNDEDDGGEGFIDMESFYASSGVTFIMVLLTIASVLCINPYWRQTWFYCVGVATTNFYYFLVDHLPVPVKYKVLKL</sequence>
<evidence type="ECO:0000256" key="5">
    <source>
        <dbReference type="ARBA" id="ARBA00022692"/>
    </source>
</evidence>
<dbReference type="GO" id="GO:0005886">
    <property type="term" value="C:plasma membrane"/>
    <property type="evidence" value="ECO:0007669"/>
    <property type="project" value="UniProtKB-SubCell"/>
</dbReference>
<evidence type="ECO:0000256" key="6">
    <source>
        <dbReference type="ARBA" id="ARBA00022737"/>
    </source>
</evidence>
<dbReference type="Pfam" id="PF13855">
    <property type="entry name" value="LRR_8"/>
    <property type="match status" value="2"/>
</dbReference>
<comment type="similarity">
    <text evidence="2">Belongs to the RLP family.</text>
</comment>
<evidence type="ECO:0000313" key="12">
    <source>
        <dbReference type="EMBL" id="CAL1414874.1"/>
    </source>
</evidence>
<dbReference type="SUPFAM" id="SSF52047">
    <property type="entry name" value="RNI-like"/>
    <property type="match status" value="1"/>
</dbReference>
<dbReference type="SUPFAM" id="SSF52058">
    <property type="entry name" value="L domain-like"/>
    <property type="match status" value="1"/>
</dbReference>
<keyword evidence="5 10" id="KW-0812">Transmembrane</keyword>
<comment type="subcellular location">
    <subcellularLocation>
        <location evidence="1">Cell membrane</location>
    </subcellularLocation>
</comment>
<keyword evidence="9" id="KW-0325">Glycoprotein</keyword>
<evidence type="ECO:0000256" key="11">
    <source>
        <dbReference type="SAM" id="SignalP"/>
    </source>
</evidence>
<evidence type="ECO:0000256" key="2">
    <source>
        <dbReference type="ARBA" id="ARBA00009592"/>
    </source>
</evidence>
<keyword evidence="6" id="KW-0677">Repeat</keyword>
<dbReference type="PANTHER" id="PTHR48062:SF21">
    <property type="entry name" value="RECEPTOR-LIKE PROTEIN 12"/>
    <property type="match status" value="1"/>
</dbReference>
<feature type="transmembrane region" description="Helical" evidence="10">
    <location>
        <begin position="1000"/>
        <end position="1017"/>
    </location>
</feature>
<protein>
    <recommendedName>
        <fullName evidence="14">Leucine-rich repeat-containing N-terminal plant-type domain-containing protein</fullName>
    </recommendedName>
</protein>
<keyword evidence="8 10" id="KW-0472">Membrane</keyword>
<evidence type="ECO:0000256" key="7">
    <source>
        <dbReference type="ARBA" id="ARBA00022989"/>
    </source>
</evidence>
<keyword evidence="13" id="KW-1185">Reference proteome</keyword>